<dbReference type="InterPro" id="IPR043128">
    <property type="entry name" value="Rev_trsase/Diguanyl_cyclase"/>
</dbReference>
<organism evidence="2 3">
    <name type="scientific">Quillaja saponaria</name>
    <name type="common">Soap bark tree</name>
    <dbReference type="NCBI Taxonomy" id="32244"/>
    <lineage>
        <taxon>Eukaryota</taxon>
        <taxon>Viridiplantae</taxon>
        <taxon>Streptophyta</taxon>
        <taxon>Embryophyta</taxon>
        <taxon>Tracheophyta</taxon>
        <taxon>Spermatophyta</taxon>
        <taxon>Magnoliopsida</taxon>
        <taxon>eudicotyledons</taxon>
        <taxon>Gunneridae</taxon>
        <taxon>Pentapetalae</taxon>
        <taxon>rosids</taxon>
        <taxon>fabids</taxon>
        <taxon>Fabales</taxon>
        <taxon>Quillajaceae</taxon>
        <taxon>Quillaja</taxon>
    </lineage>
</organism>
<name>A0AAD7PYF1_QUISA</name>
<dbReference type="Gene3D" id="3.60.10.10">
    <property type="entry name" value="Endonuclease/exonuclease/phosphatase"/>
    <property type="match status" value="1"/>
</dbReference>
<keyword evidence="3" id="KW-1185">Reference proteome</keyword>
<evidence type="ECO:0000259" key="1">
    <source>
        <dbReference type="PROSITE" id="PS50878"/>
    </source>
</evidence>
<protein>
    <submittedName>
        <fullName evidence="2">Retrovirus-related Pol polyprotein LINE-1</fullName>
    </submittedName>
</protein>
<dbReference type="Proteomes" id="UP001163823">
    <property type="component" value="Chromosome 4"/>
</dbReference>
<evidence type="ECO:0000313" key="3">
    <source>
        <dbReference type="Proteomes" id="UP001163823"/>
    </source>
</evidence>
<dbReference type="InterPro" id="IPR036691">
    <property type="entry name" value="Endo/exonu/phosph_ase_sf"/>
</dbReference>
<feature type="domain" description="Reverse transcriptase" evidence="1">
    <location>
        <begin position="540"/>
        <end position="802"/>
    </location>
</feature>
<proteinExistence type="predicted"/>
<gene>
    <name evidence="2" type="ORF">O6P43_009498</name>
</gene>
<dbReference type="Pfam" id="PF00078">
    <property type="entry name" value="RVT_1"/>
    <property type="match status" value="1"/>
</dbReference>
<dbReference type="KEGG" id="qsa:O6P43_009498"/>
<dbReference type="InterPro" id="IPR000477">
    <property type="entry name" value="RT_dom"/>
</dbReference>
<dbReference type="SUPFAM" id="SSF56219">
    <property type="entry name" value="DNase I-like"/>
    <property type="match status" value="1"/>
</dbReference>
<dbReference type="PROSITE" id="PS50878">
    <property type="entry name" value="RT_POL"/>
    <property type="match status" value="1"/>
</dbReference>
<dbReference type="InterPro" id="IPR043502">
    <property type="entry name" value="DNA/RNA_pol_sf"/>
</dbReference>
<dbReference type="CDD" id="cd09076">
    <property type="entry name" value="L1-EN"/>
    <property type="match status" value="1"/>
</dbReference>
<dbReference type="SUPFAM" id="SSF56672">
    <property type="entry name" value="DNA/RNA polymerases"/>
    <property type="match status" value="1"/>
</dbReference>
<sequence>MIMNPTEYSLGRNPLSDALHRIPGVVRNEQGLGRHILSGAPHRRPGVVQNEQGFSHRGRVRVKKLVQGKIRVATWNIGTLTGKLRELVDTMSRRRINIACLQETKWVGEKAREIERTGFKMWYTGKTRNRNGVAIIVDGNLKDEVVEIKRKSDRIILVKLMIDEETFNIISAYAPQIGLDESTKKAFWEDLEEIVQGVPLGEKLFIGADLNGHVGSTNEGFERVHGGYGYGVKNEGGESILDFAVAYDLILANTFFKKRESHLITFSSGPNKSQIDFVMTRKVDRAVCKDCKVLPGECLVSQHKLMVVDVGVKWRKQKYRSEPNMIWDEMASRIRNTAREVLGESRGRGPPTKETWWWNEEVQQAIKAKKECYKRLHKCRNEDNYKCFRQARKDANKAVREARGKACEGLYQKLETKDGEKDIYRIAKQRERRTKDLIRIKCIKDEADRVLVKEDEINERWQTYFDTLFNEESRGDFGDLDVTFDDTNRRFVRRIRAQEVKEAMHKMKNGKALGPDDIPIEVWRCLGDIGVTWLTNLFNKILVTKKMPDEWRKSTLIPIYKNKGDIQSCSNYRGIKLISHTMKLWERVIERRLRNETVVSENQFGFMPGRSTMEAIFLLRRLMEKYREKKKDLHMVFIDLEKAYDKVPRQVLWWVLEKKKVPTKYVEVIKDMYEGVLTRVRTVDGMTGEFPITIGVHQGSSLSPYLFALVMDELTYNIQDRAPWCMLFADDIVLVDETREGLNSKLEMWRNALESKGLRLSRTKTEYMECNFSKTRGGPNDIILDGQTILTKDVFKYLGSFIQKDGAIEHDVNHRIKAGWVKWWSASGVLCDPKIPNRLKGKFYKSAVRPAMLYGTECWAVKKQHSHKIGVAEMRMLRWMTGHTRNDRIRNEEIRRKVEVAPIEEKMRENRLRWFGHIQRRPMDAVVKQGDMVQVPGVRRGKGRPKLTWGTVIEKDMAVLGINENLVLDLCEWRKRIHIADPN</sequence>
<evidence type="ECO:0000313" key="2">
    <source>
        <dbReference type="EMBL" id="KAJ7971471.1"/>
    </source>
</evidence>
<dbReference type="Gene3D" id="3.30.70.270">
    <property type="match status" value="1"/>
</dbReference>
<dbReference type="CDD" id="cd01650">
    <property type="entry name" value="RT_nLTR_like"/>
    <property type="match status" value="1"/>
</dbReference>
<dbReference type="PANTHER" id="PTHR19446">
    <property type="entry name" value="REVERSE TRANSCRIPTASES"/>
    <property type="match status" value="1"/>
</dbReference>
<dbReference type="AlphaFoldDB" id="A0AAD7PYF1"/>
<dbReference type="EMBL" id="JARAOO010000004">
    <property type="protein sequence ID" value="KAJ7971471.1"/>
    <property type="molecule type" value="Genomic_DNA"/>
</dbReference>
<reference evidence="2" key="1">
    <citation type="journal article" date="2023" name="Science">
        <title>Elucidation of the pathway for biosynthesis of saponin adjuvants from the soapbark tree.</title>
        <authorList>
            <person name="Reed J."/>
            <person name="Orme A."/>
            <person name="El-Demerdash A."/>
            <person name="Owen C."/>
            <person name="Martin L.B.B."/>
            <person name="Misra R.C."/>
            <person name="Kikuchi S."/>
            <person name="Rejzek M."/>
            <person name="Martin A.C."/>
            <person name="Harkess A."/>
            <person name="Leebens-Mack J."/>
            <person name="Louveau T."/>
            <person name="Stephenson M.J."/>
            <person name="Osbourn A."/>
        </authorList>
    </citation>
    <scope>NUCLEOTIDE SEQUENCE</scope>
    <source>
        <strain evidence="2">S10</strain>
    </source>
</reference>
<accession>A0AAD7PYF1</accession>
<comment type="caution">
    <text evidence="2">The sequence shown here is derived from an EMBL/GenBank/DDBJ whole genome shotgun (WGS) entry which is preliminary data.</text>
</comment>